<reference evidence="9 10" key="1">
    <citation type="submission" date="2020-01" db="EMBL/GenBank/DDBJ databases">
        <title>Novel species isolated from a subtropical stream in China.</title>
        <authorList>
            <person name="Lu H."/>
        </authorList>
    </citation>
    <scope>NUCLEOTIDE SEQUENCE [LARGE SCALE GENOMIC DNA]</scope>
    <source>
        <strain evidence="9 10">FT82W</strain>
    </source>
</reference>
<feature type="transmembrane region" description="Helical" evidence="6">
    <location>
        <begin position="736"/>
        <end position="764"/>
    </location>
</feature>
<feature type="transmembrane region" description="Helical" evidence="6">
    <location>
        <begin position="442"/>
        <end position="463"/>
    </location>
</feature>
<dbReference type="Pfam" id="PF12704">
    <property type="entry name" value="MacB_PCD"/>
    <property type="match status" value="2"/>
</dbReference>
<keyword evidence="5 6" id="KW-0472">Membrane</keyword>
<feature type="domain" description="MacB-like periplasmic core" evidence="8">
    <location>
        <begin position="20"/>
        <end position="243"/>
    </location>
</feature>
<dbReference type="PANTHER" id="PTHR30572:SF18">
    <property type="entry name" value="ABC-TYPE MACROLIDE FAMILY EXPORT SYSTEM PERMEASE COMPONENT 2"/>
    <property type="match status" value="1"/>
</dbReference>
<organism evidence="9 10">
    <name type="scientific">Duganella vulcania</name>
    <dbReference type="NCBI Taxonomy" id="2692166"/>
    <lineage>
        <taxon>Bacteria</taxon>
        <taxon>Pseudomonadati</taxon>
        <taxon>Pseudomonadota</taxon>
        <taxon>Betaproteobacteria</taxon>
        <taxon>Burkholderiales</taxon>
        <taxon>Oxalobacteraceae</taxon>
        <taxon>Telluria group</taxon>
        <taxon>Duganella</taxon>
    </lineage>
</organism>
<name>A0A845FZZ3_9BURK</name>
<dbReference type="InterPro" id="IPR050250">
    <property type="entry name" value="Macrolide_Exporter_MacB"/>
</dbReference>
<evidence type="ECO:0000256" key="6">
    <source>
        <dbReference type="SAM" id="Phobius"/>
    </source>
</evidence>
<feature type="transmembrane region" description="Helical" evidence="6">
    <location>
        <begin position="341"/>
        <end position="374"/>
    </location>
</feature>
<comment type="caution">
    <text evidence="9">The sequence shown here is derived from an EMBL/GenBank/DDBJ whole genome shotgun (WGS) entry which is preliminary data.</text>
</comment>
<keyword evidence="4 6" id="KW-1133">Transmembrane helix</keyword>
<keyword evidence="2" id="KW-1003">Cell membrane</keyword>
<dbReference type="Pfam" id="PF02687">
    <property type="entry name" value="FtsX"/>
    <property type="match status" value="2"/>
</dbReference>
<evidence type="ECO:0000256" key="1">
    <source>
        <dbReference type="ARBA" id="ARBA00004651"/>
    </source>
</evidence>
<comment type="subcellular location">
    <subcellularLocation>
        <location evidence="1">Cell membrane</location>
        <topology evidence="1">Multi-pass membrane protein</topology>
    </subcellularLocation>
</comment>
<feature type="domain" description="ABC3 transporter permease C-terminal" evidence="7">
    <location>
        <begin position="306"/>
        <end position="421"/>
    </location>
</feature>
<feature type="transmembrane region" description="Helical" evidence="6">
    <location>
        <begin position="776"/>
        <end position="797"/>
    </location>
</feature>
<protein>
    <submittedName>
        <fullName evidence="9">FtsX-like permease family protein</fullName>
    </submittedName>
</protein>
<evidence type="ECO:0000259" key="8">
    <source>
        <dbReference type="Pfam" id="PF12704"/>
    </source>
</evidence>
<feature type="domain" description="ABC3 transporter permease C-terminal" evidence="7">
    <location>
        <begin position="695"/>
        <end position="806"/>
    </location>
</feature>
<accession>A0A845FZZ3</accession>
<dbReference type="RefSeq" id="WP_161096767.1">
    <property type="nucleotide sequence ID" value="NZ_WWCW01000028.1"/>
</dbReference>
<feature type="transmembrane region" description="Helical" evidence="6">
    <location>
        <begin position="21"/>
        <end position="41"/>
    </location>
</feature>
<evidence type="ECO:0000256" key="2">
    <source>
        <dbReference type="ARBA" id="ARBA00022475"/>
    </source>
</evidence>
<dbReference type="GO" id="GO:0005886">
    <property type="term" value="C:plasma membrane"/>
    <property type="evidence" value="ECO:0007669"/>
    <property type="project" value="UniProtKB-SubCell"/>
</dbReference>
<feature type="transmembrane region" description="Helical" evidence="6">
    <location>
        <begin position="394"/>
        <end position="417"/>
    </location>
</feature>
<dbReference type="AlphaFoldDB" id="A0A845FZZ3"/>
<sequence length="814" mass="88144">MKLRDFRIGWRALIQEPAYTLAVVLGLGVGLAACLLLLGFVRYSMEYDAHVPDVDRIYVAKQHFNIDPDSPLHEVVPMLLREPALKTPGVTGAALFIPARPEITPLTVRINRSMFAVRGLTVMPGFTEMLGMRAVQGNLADALDKPDRFVVTEAGALRLFGTTNALGRTMLAEGNTVQVGAVVPTPPANTTIPFEVIFGVNSVVAGPDIRHEMLTGEHGWMGKMLIRVQPGASLPAIIDRLQKVVDAAPSLHQYPPETRARLGTRKAIELMMSPLRDAYFDYKMQNSFISMPGDRANPVLVAGLAALALLILLMAAINYVNLSMVRVLRRQREVAMRKVLGAGVGQLMLLFLLESLLVAMTATALGLMLAWLALPVFSQLVNRQLDGMFSLQNIVAAFGIGGLLGVLTAIYPAWVALRVHPTQVLAGRPDTESRGSMQWRRALTVLQVSVAMGFAAVTIAVAWQTHYAMHASPGFDPAPFVIVDMPERVRDSEKARRFYSALAAQPGVAGVAISEDPVGRLDWIWSRELKRPGGQGATMEMKSVSANFFELYGIAPLAGRLFQAAWDKEDDRVPVVLNAAAARELGFASDEAAIGQTVLFTGFDNKVISKRIVGIAPDLRFHSLRDAPRATAYELWTAGTVLSVRATSDPAAVERSVQALWPSFFPDAIPKVVRAGDVLARNYADDARLAKLMSVATGIALAIAAFGTYVLSANAVQRRAREIVLRKLHGARGADIGVLVVREIGALVLAAAVIASPLAVVAIRRYLAGYIEHAPIGYWTLLIALSLTLAIALVAIARHTWIAMRMAPAEVLRT</sequence>
<evidence type="ECO:0000259" key="7">
    <source>
        <dbReference type="Pfam" id="PF02687"/>
    </source>
</evidence>
<gene>
    <name evidence="9" type="ORF">GTP91_10675</name>
</gene>
<dbReference type="PANTHER" id="PTHR30572">
    <property type="entry name" value="MEMBRANE COMPONENT OF TRANSPORTER-RELATED"/>
    <property type="match status" value="1"/>
</dbReference>
<evidence type="ECO:0000256" key="4">
    <source>
        <dbReference type="ARBA" id="ARBA00022989"/>
    </source>
</evidence>
<evidence type="ECO:0000256" key="3">
    <source>
        <dbReference type="ARBA" id="ARBA00022692"/>
    </source>
</evidence>
<dbReference type="InterPro" id="IPR025857">
    <property type="entry name" value="MacB_PCD"/>
</dbReference>
<dbReference type="GO" id="GO:0022857">
    <property type="term" value="F:transmembrane transporter activity"/>
    <property type="evidence" value="ECO:0007669"/>
    <property type="project" value="TreeGrafter"/>
</dbReference>
<feature type="domain" description="MacB-like periplasmic core" evidence="8">
    <location>
        <begin position="501"/>
        <end position="659"/>
    </location>
</feature>
<dbReference type="InterPro" id="IPR003838">
    <property type="entry name" value="ABC3_permease_C"/>
</dbReference>
<evidence type="ECO:0000313" key="9">
    <source>
        <dbReference type="EMBL" id="MYM87644.1"/>
    </source>
</evidence>
<keyword evidence="3 6" id="KW-0812">Transmembrane</keyword>
<feature type="transmembrane region" description="Helical" evidence="6">
    <location>
        <begin position="299"/>
        <end position="320"/>
    </location>
</feature>
<proteinExistence type="predicted"/>
<feature type="transmembrane region" description="Helical" evidence="6">
    <location>
        <begin position="692"/>
        <end position="716"/>
    </location>
</feature>
<dbReference type="PROSITE" id="PS51257">
    <property type="entry name" value="PROKAR_LIPOPROTEIN"/>
    <property type="match status" value="1"/>
</dbReference>
<dbReference type="EMBL" id="WWCW01000028">
    <property type="protein sequence ID" value="MYM87644.1"/>
    <property type="molecule type" value="Genomic_DNA"/>
</dbReference>
<evidence type="ECO:0000313" key="10">
    <source>
        <dbReference type="Proteomes" id="UP000470302"/>
    </source>
</evidence>
<dbReference type="Proteomes" id="UP000470302">
    <property type="component" value="Unassembled WGS sequence"/>
</dbReference>
<evidence type="ECO:0000256" key="5">
    <source>
        <dbReference type="ARBA" id="ARBA00023136"/>
    </source>
</evidence>